<reference evidence="1" key="1">
    <citation type="submission" date="2018-02" db="EMBL/GenBank/DDBJ databases">
        <title>Rhizophora mucronata_Transcriptome.</title>
        <authorList>
            <person name="Meera S.P."/>
            <person name="Sreeshan A."/>
            <person name="Augustine A."/>
        </authorList>
    </citation>
    <scope>NUCLEOTIDE SEQUENCE</scope>
    <source>
        <tissue evidence="1">Leaf</tissue>
    </source>
</reference>
<accession>A0A2P2PE82</accession>
<protein>
    <submittedName>
        <fullName evidence="1">Uncharacterized protein</fullName>
    </submittedName>
</protein>
<sequence length="24" mass="2980">MICEYNPINLKYPWIQVSLRKEKI</sequence>
<name>A0A2P2PE82_RHIMU</name>
<organism evidence="1">
    <name type="scientific">Rhizophora mucronata</name>
    <name type="common">Asiatic mangrove</name>
    <dbReference type="NCBI Taxonomy" id="61149"/>
    <lineage>
        <taxon>Eukaryota</taxon>
        <taxon>Viridiplantae</taxon>
        <taxon>Streptophyta</taxon>
        <taxon>Embryophyta</taxon>
        <taxon>Tracheophyta</taxon>
        <taxon>Spermatophyta</taxon>
        <taxon>Magnoliopsida</taxon>
        <taxon>eudicotyledons</taxon>
        <taxon>Gunneridae</taxon>
        <taxon>Pentapetalae</taxon>
        <taxon>rosids</taxon>
        <taxon>fabids</taxon>
        <taxon>Malpighiales</taxon>
        <taxon>Rhizophoraceae</taxon>
        <taxon>Rhizophora</taxon>
    </lineage>
</organism>
<dbReference type="AlphaFoldDB" id="A0A2P2PE82"/>
<dbReference type="EMBL" id="GGEC01072497">
    <property type="protein sequence ID" value="MBX52981.1"/>
    <property type="molecule type" value="Transcribed_RNA"/>
</dbReference>
<proteinExistence type="predicted"/>
<evidence type="ECO:0000313" key="1">
    <source>
        <dbReference type="EMBL" id="MBX52981.1"/>
    </source>
</evidence>